<evidence type="ECO:0000313" key="6">
    <source>
        <dbReference type="EMBL" id="MST32403.1"/>
    </source>
</evidence>
<evidence type="ECO:0000256" key="4">
    <source>
        <dbReference type="ARBA" id="ARBA00022898"/>
    </source>
</evidence>
<name>A0ABW9QRQ8_9ACTN</name>
<evidence type="ECO:0000256" key="3">
    <source>
        <dbReference type="ARBA" id="ARBA00022679"/>
    </source>
</evidence>
<dbReference type="PANTHER" id="PTHR42790">
    <property type="entry name" value="AMINOTRANSFERASE"/>
    <property type="match status" value="1"/>
</dbReference>
<dbReference type="PANTHER" id="PTHR42790:SF19">
    <property type="entry name" value="KYNURENINE_ALPHA-AMINOADIPATE AMINOTRANSFERASE, MITOCHONDRIAL"/>
    <property type="match status" value="1"/>
</dbReference>
<dbReference type="InterPro" id="IPR015422">
    <property type="entry name" value="PyrdxlP-dep_Trfase_small"/>
</dbReference>
<keyword evidence="4" id="KW-0663">Pyridoxal phosphate</keyword>
<organism evidence="6 7">
    <name type="scientific">Acidiferrimicrobium australe</name>
    <dbReference type="NCBI Taxonomy" id="2664430"/>
    <lineage>
        <taxon>Bacteria</taxon>
        <taxon>Bacillati</taxon>
        <taxon>Actinomycetota</taxon>
        <taxon>Acidimicrobiia</taxon>
        <taxon>Acidimicrobiales</taxon>
        <taxon>Acidimicrobiaceae</taxon>
        <taxon>Acidiferrimicrobium</taxon>
    </lineage>
</organism>
<gene>
    <name evidence="6" type="ORF">GHK86_06675</name>
</gene>
<dbReference type="GO" id="GO:0008483">
    <property type="term" value="F:transaminase activity"/>
    <property type="evidence" value="ECO:0007669"/>
    <property type="project" value="UniProtKB-KW"/>
</dbReference>
<keyword evidence="2 6" id="KW-0032">Aminotransferase</keyword>
<proteinExistence type="predicted"/>
<dbReference type="EMBL" id="WJHE01000286">
    <property type="protein sequence ID" value="MST32403.1"/>
    <property type="molecule type" value="Genomic_DNA"/>
</dbReference>
<dbReference type="InterPro" id="IPR050859">
    <property type="entry name" value="Class-I_PLP-dep_aminotransf"/>
</dbReference>
<dbReference type="Pfam" id="PF00155">
    <property type="entry name" value="Aminotran_1_2"/>
    <property type="match status" value="1"/>
</dbReference>
<dbReference type="SUPFAM" id="SSF53383">
    <property type="entry name" value="PLP-dependent transferases"/>
    <property type="match status" value="1"/>
</dbReference>
<keyword evidence="7" id="KW-1185">Reference proteome</keyword>
<dbReference type="Proteomes" id="UP000437736">
    <property type="component" value="Unassembled WGS sequence"/>
</dbReference>
<accession>A0ABW9QRQ8</accession>
<evidence type="ECO:0000256" key="2">
    <source>
        <dbReference type="ARBA" id="ARBA00022576"/>
    </source>
</evidence>
<evidence type="ECO:0000313" key="7">
    <source>
        <dbReference type="Proteomes" id="UP000437736"/>
    </source>
</evidence>
<evidence type="ECO:0000259" key="5">
    <source>
        <dbReference type="Pfam" id="PF00155"/>
    </source>
</evidence>
<dbReference type="InterPro" id="IPR004839">
    <property type="entry name" value="Aminotransferase_I/II_large"/>
</dbReference>
<feature type="domain" description="Aminotransferase class I/classII large" evidence="5">
    <location>
        <begin position="66"/>
        <end position="391"/>
    </location>
</feature>
<dbReference type="Gene3D" id="3.40.640.10">
    <property type="entry name" value="Type I PLP-dependent aspartate aminotransferase-like (Major domain)"/>
    <property type="match status" value="1"/>
</dbReference>
<comment type="cofactor">
    <cofactor evidence="1">
        <name>pyridoxal 5'-phosphate</name>
        <dbReference type="ChEBI" id="CHEBI:597326"/>
    </cofactor>
</comment>
<dbReference type="Gene3D" id="3.90.1150.10">
    <property type="entry name" value="Aspartate Aminotransferase, domain 1"/>
    <property type="match status" value="1"/>
</dbReference>
<comment type="caution">
    <text evidence="6">The sequence shown here is derived from an EMBL/GenBank/DDBJ whole genome shotgun (WGS) entry which is preliminary data.</text>
</comment>
<dbReference type="InterPro" id="IPR015424">
    <property type="entry name" value="PyrdxlP-dep_Trfase"/>
</dbReference>
<dbReference type="InterPro" id="IPR015421">
    <property type="entry name" value="PyrdxlP-dep_Trfase_major"/>
</dbReference>
<dbReference type="CDD" id="cd00609">
    <property type="entry name" value="AAT_like"/>
    <property type="match status" value="1"/>
</dbReference>
<sequence>MTTQSAPPVYRFARRTEGAGDGVSAILSLADPGDTITFSGGFPAPETFPTEVLGQLLGDAVSSAAPVALQYTATEGLAALRGTLRSWIAAGQGAEPADDALMVTSGGIEALSLLARCLVDPGDRVLVEGPTYLGAITAFTGLEGRVEAVATDEEGLDPDALAAALASGPLPKLLYVIPDFQNPTGRWWTTERRRAVVEICRRHGVPVAEDVAYRELAFAPEDRPSLWSLGPDVVVQVGTFSKIFFPGVRLGWAAGAPELIGAMVAAKQNSDQCAGGLGQWLVERYLAGGHLEPRLAVARRLYAERAAALQAALARHLPAGCSWTRPEGGFFAWVTTPAGVDTTALVPEARLRGVAYVPGAPFFPGRAETHHLRLSYSRTDADQIEEGIRRLGGLLASAIEEDR</sequence>
<reference evidence="6 7" key="1">
    <citation type="submission" date="2019-11" db="EMBL/GenBank/DDBJ databases">
        <title>Acidiferrimicrobium australis gen. nov., sp. nov., an acidophilic and obligately heterotrophic, member of the Actinobacteria that catalyses dissimilatory oxido- reduction of iron isolated from metal-rich acidic water in Chile.</title>
        <authorList>
            <person name="Gonzalez D."/>
            <person name="Huber K."/>
            <person name="Hedrich S."/>
            <person name="Rojas-Villalobos C."/>
            <person name="Quatrini R."/>
            <person name="Dinamarca M.A."/>
            <person name="Schwarz A."/>
            <person name="Canales C."/>
            <person name="Nancucheo I."/>
        </authorList>
    </citation>
    <scope>NUCLEOTIDE SEQUENCE [LARGE SCALE GENOMIC DNA]</scope>
    <source>
        <strain evidence="6 7">USS-CCA1</strain>
    </source>
</reference>
<evidence type="ECO:0000256" key="1">
    <source>
        <dbReference type="ARBA" id="ARBA00001933"/>
    </source>
</evidence>
<keyword evidence="3" id="KW-0808">Transferase</keyword>
<protein>
    <submittedName>
        <fullName evidence="6">Aminotransferase class I/II-fold pyridoxal phosphate-dependent enzyme</fullName>
    </submittedName>
</protein>